<evidence type="ECO:0000313" key="1">
    <source>
        <dbReference type="EMBL" id="WBO21840.1"/>
    </source>
</evidence>
<dbReference type="SUPFAM" id="SSF143081">
    <property type="entry name" value="BB1717-like"/>
    <property type="match status" value="1"/>
</dbReference>
<organism evidence="1 2">
    <name type="scientific">Sphingomonas abietis</name>
    <dbReference type="NCBI Taxonomy" id="3012344"/>
    <lineage>
        <taxon>Bacteria</taxon>
        <taxon>Pseudomonadati</taxon>
        <taxon>Pseudomonadota</taxon>
        <taxon>Alphaproteobacteria</taxon>
        <taxon>Sphingomonadales</taxon>
        <taxon>Sphingomonadaceae</taxon>
        <taxon>Sphingomonas</taxon>
    </lineage>
</organism>
<reference evidence="1 2" key="1">
    <citation type="submission" date="2022-12" db="EMBL/GenBank/DDBJ databases">
        <title>Sphingomonas abieness sp. nov., an endophytic bacterium isolated from Abies koreana.</title>
        <authorList>
            <person name="Jiang L."/>
            <person name="Lee J."/>
        </authorList>
    </citation>
    <scope>NUCLEOTIDE SEQUENCE [LARGE SCALE GENOMIC DNA]</scope>
    <source>
        <strain evidence="2">PAMB 00755</strain>
    </source>
</reference>
<protein>
    <submittedName>
        <fullName evidence="1">SOS response-associated peptidase family protein</fullName>
    </submittedName>
</protein>
<name>A0ABY7NM06_9SPHN</name>
<dbReference type="Proteomes" id="UP001210865">
    <property type="component" value="Chromosome"/>
</dbReference>
<proteinExistence type="predicted"/>
<gene>
    <name evidence="1" type="ORF">PBT88_16980</name>
</gene>
<sequence length="100" mass="11242">MTVGDRRYRVTLEDGNFFYLAGVWEPAMAGWPLAFRIITVAANPEVARYQERHGAIIHRRQVMSWLDATVPEGDLLVTPPAHLFLVEEIDGAPVQKVLAL</sequence>
<dbReference type="InterPro" id="IPR036590">
    <property type="entry name" value="SRAP-like"/>
</dbReference>
<accession>A0ABY7NM06</accession>
<evidence type="ECO:0000313" key="2">
    <source>
        <dbReference type="Proteomes" id="UP001210865"/>
    </source>
</evidence>
<dbReference type="InterPro" id="IPR003738">
    <property type="entry name" value="SRAP"/>
</dbReference>
<dbReference type="Pfam" id="PF02586">
    <property type="entry name" value="SRAP"/>
    <property type="match status" value="1"/>
</dbReference>
<dbReference type="RefSeq" id="WP_270076488.1">
    <property type="nucleotide sequence ID" value="NZ_CP115174.1"/>
</dbReference>
<keyword evidence="2" id="KW-1185">Reference proteome</keyword>
<dbReference type="EMBL" id="CP115174">
    <property type="protein sequence ID" value="WBO21840.1"/>
    <property type="molecule type" value="Genomic_DNA"/>
</dbReference>
<dbReference type="Gene3D" id="3.90.1680.10">
    <property type="entry name" value="SOS response associated peptidase-like"/>
    <property type="match status" value="1"/>
</dbReference>